<evidence type="ECO:0008006" key="6">
    <source>
        <dbReference type="Google" id="ProtNLM"/>
    </source>
</evidence>
<dbReference type="OrthoDB" id="1683373at2759"/>
<dbReference type="GO" id="GO:0005094">
    <property type="term" value="F:Rho GDP-dissociation inhibitor activity"/>
    <property type="evidence" value="ECO:0007669"/>
    <property type="project" value="InterPro"/>
</dbReference>
<dbReference type="GO" id="GO:0005829">
    <property type="term" value="C:cytosol"/>
    <property type="evidence" value="ECO:0007669"/>
    <property type="project" value="TreeGrafter"/>
</dbReference>
<dbReference type="GO" id="GO:0016020">
    <property type="term" value="C:membrane"/>
    <property type="evidence" value="ECO:0007669"/>
    <property type="project" value="TreeGrafter"/>
</dbReference>
<proteinExistence type="inferred from homology"/>
<dbReference type="GeneID" id="20525049"/>
<keyword evidence="3" id="KW-0963">Cytoplasm</keyword>
<dbReference type="PANTHER" id="PTHR10980">
    <property type="entry name" value="RHO GDP-DISSOCIATION INHIBITOR"/>
    <property type="match status" value="1"/>
</dbReference>
<keyword evidence="5" id="KW-1185">Reference proteome</keyword>
<dbReference type="PANTHER" id="PTHR10980:SF3">
    <property type="entry name" value="LD16419P"/>
    <property type="match status" value="1"/>
</dbReference>
<reference evidence="4" key="1">
    <citation type="submission" date="2013-04" db="EMBL/GenBank/DDBJ databases">
        <title>The Genome Sequence of Fonticula alba ATCC 38817.</title>
        <authorList>
            <consortium name="The Broad Institute Genomics Platform"/>
            <person name="Russ C."/>
            <person name="Cuomo C."/>
            <person name="Burger G."/>
            <person name="Gray M.W."/>
            <person name="Holland P.W.H."/>
            <person name="King N."/>
            <person name="Lang F.B.F."/>
            <person name="Roger A.J."/>
            <person name="Ruiz-Trillo I."/>
            <person name="Brown M."/>
            <person name="Walker B."/>
            <person name="Young S."/>
            <person name="Zeng Q."/>
            <person name="Gargeya S."/>
            <person name="Fitzgerald M."/>
            <person name="Haas B."/>
            <person name="Abouelleil A."/>
            <person name="Allen A.W."/>
            <person name="Alvarado L."/>
            <person name="Arachchi H.M."/>
            <person name="Berlin A.M."/>
            <person name="Chapman S.B."/>
            <person name="Gainer-Dewar J."/>
            <person name="Goldberg J."/>
            <person name="Griggs A."/>
            <person name="Gujja S."/>
            <person name="Hansen M."/>
            <person name="Howarth C."/>
            <person name="Imamovic A."/>
            <person name="Ireland A."/>
            <person name="Larimer J."/>
            <person name="McCowan C."/>
            <person name="Murphy C."/>
            <person name="Pearson M."/>
            <person name="Poon T.W."/>
            <person name="Priest M."/>
            <person name="Roberts A."/>
            <person name="Saif S."/>
            <person name="Shea T."/>
            <person name="Sisk P."/>
            <person name="Sykes S."/>
            <person name="Wortman J."/>
            <person name="Nusbaum C."/>
            <person name="Birren B."/>
        </authorList>
    </citation>
    <scope>NUCLEOTIDE SEQUENCE [LARGE SCALE GENOMIC DNA]</scope>
    <source>
        <strain evidence="4">ATCC 38817</strain>
    </source>
</reference>
<dbReference type="GO" id="GO:0007266">
    <property type="term" value="P:Rho protein signal transduction"/>
    <property type="evidence" value="ECO:0007669"/>
    <property type="project" value="InterPro"/>
</dbReference>
<dbReference type="FunFam" id="2.70.50.30:FF:000001">
    <property type="entry name" value="Rho GDP-dissociation inhibitor 1"/>
    <property type="match status" value="1"/>
</dbReference>
<accession>A0A058ZEB3</accession>
<comment type="subcellular location">
    <subcellularLocation>
        <location evidence="1">Cytoplasm</location>
    </subcellularLocation>
</comment>
<dbReference type="SUPFAM" id="SSF81296">
    <property type="entry name" value="E set domains"/>
    <property type="match status" value="1"/>
</dbReference>
<evidence type="ECO:0000256" key="3">
    <source>
        <dbReference type="ARBA" id="ARBA00022490"/>
    </source>
</evidence>
<organism evidence="4">
    <name type="scientific">Fonticula alba</name>
    <name type="common">Slime mold</name>
    <dbReference type="NCBI Taxonomy" id="691883"/>
    <lineage>
        <taxon>Eukaryota</taxon>
        <taxon>Rotosphaerida</taxon>
        <taxon>Fonticulaceae</taxon>
        <taxon>Fonticula</taxon>
    </lineage>
</organism>
<dbReference type="InterPro" id="IPR024792">
    <property type="entry name" value="RhoGDI_dom_sf"/>
</dbReference>
<dbReference type="Pfam" id="PF02115">
    <property type="entry name" value="Rho_GDI"/>
    <property type="match status" value="1"/>
</dbReference>
<dbReference type="STRING" id="691883.A0A058ZEB3"/>
<dbReference type="RefSeq" id="XP_009492446.1">
    <property type="nucleotide sequence ID" value="XM_009494171.1"/>
</dbReference>
<dbReference type="AlphaFoldDB" id="A0A058ZEB3"/>
<evidence type="ECO:0000313" key="4">
    <source>
        <dbReference type="EMBL" id="KCV72745.1"/>
    </source>
</evidence>
<dbReference type="eggNOG" id="KOG3205">
    <property type="taxonomic scope" value="Eukaryota"/>
</dbReference>
<sequence length="190" mass="21908">MSTDEFAPQMTEGYKTPKAVTLSELQDLDKEDEAMNKWKASLVKETYAPADDPRRVVVLSMTLSSPDRPDITLELNSSEKVQELKKLKTIIKEGSTYRISVNFRVQHEIVTGLKFLHVIKRKGITVEKIQEMIGSYAPQLEPHTKSFHPEEAPSGMMFRGNYVGHAKFTDDDGNIYLEWEWPFEIKKEWE</sequence>
<dbReference type="EMBL" id="KB932201">
    <property type="protein sequence ID" value="KCV72745.1"/>
    <property type="molecule type" value="Genomic_DNA"/>
</dbReference>
<gene>
    <name evidence="4" type="ORF">H696_00324</name>
</gene>
<name>A0A058ZEB3_FONAL</name>
<dbReference type="InterPro" id="IPR000406">
    <property type="entry name" value="Rho_GDI"/>
</dbReference>
<dbReference type="Gene3D" id="2.70.50.30">
    <property type="entry name" value="Coagulation Factor XIII, subunit A, domain 1"/>
    <property type="match status" value="1"/>
</dbReference>
<dbReference type="Proteomes" id="UP000030693">
    <property type="component" value="Unassembled WGS sequence"/>
</dbReference>
<evidence type="ECO:0000313" key="5">
    <source>
        <dbReference type="Proteomes" id="UP000030693"/>
    </source>
</evidence>
<protein>
    <recommendedName>
        <fullName evidence="6">Rho GDP-dissociation inhibitor</fullName>
    </recommendedName>
</protein>
<evidence type="ECO:0000256" key="2">
    <source>
        <dbReference type="ARBA" id="ARBA00009758"/>
    </source>
</evidence>
<evidence type="ECO:0000256" key="1">
    <source>
        <dbReference type="ARBA" id="ARBA00004496"/>
    </source>
</evidence>
<dbReference type="InterPro" id="IPR014756">
    <property type="entry name" value="Ig_E-set"/>
</dbReference>
<comment type="similarity">
    <text evidence="2">Belongs to the Rho GDI family.</text>
</comment>
<dbReference type="OMA" id="YKPTAAK"/>